<organism evidence="6 7">
    <name type="scientific">Actinacidiphila acididurans</name>
    <dbReference type="NCBI Taxonomy" id="2784346"/>
    <lineage>
        <taxon>Bacteria</taxon>
        <taxon>Bacillati</taxon>
        <taxon>Actinomycetota</taxon>
        <taxon>Actinomycetes</taxon>
        <taxon>Kitasatosporales</taxon>
        <taxon>Streptomycetaceae</taxon>
        <taxon>Actinacidiphila</taxon>
    </lineage>
</organism>
<dbReference type="SUPFAM" id="SSF46689">
    <property type="entry name" value="Homeodomain-like"/>
    <property type="match status" value="1"/>
</dbReference>
<dbReference type="PRINTS" id="PR00455">
    <property type="entry name" value="HTHTETR"/>
</dbReference>
<dbReference type="PROSITE" id="PS50977">
    <property type="entry name" value="HTH_TETR_2"/>
    <property type="match status" value="1"/>
</dbReference>
<dbReference type="InterPro" id="IPR001647">
    <property type="entry name" value="HTH_TetR"/>
</dbReference>
<feature type="domain" description="HTH tetR-type" evidence="5">
    <location>
        <begin position="10"/>
        <end position="70"/>
    </location>
</feature>
<dbReference type="PANTHER" id="PTHR47506:SF1">
    <property type="entry name" value="HTH-TYPE TRANSCRIPTIONAL REGULATOR YJDC"/>
    <property type="match status" value="1"/>
</dbReference>
<keyword evidence="3" id="KW-0804">Transcription</keyword>
<keyword evidence="7" id="KW-1185">Reference proteome</keyword>
<evidence type="ECO:0000256" key="1">
    <source>
        <dbReference type="ARBA" id="ARBA00023015"/>
    </source>
</evidence>
<evidence type="ECO:0000256" key="4">
    <source>
        <dbReference type="PROSITE-ProRule" id="PRU00335"/>
    </source>
</evidence>
<keyword evidence="2 4" id="KW-0238">DNA-binding</keyword>
<dbReference type="InterPro" id="IPR009057">
    <property type="entry name" value="Homeodomain-like_sf"/>
</dbReference>
<proteinExistence type="predicted"/>
<dbReference type="Pfam" id="PF00440">
    <property type="entry name" value="TetR_N"/>
    <property type="match status" value="1"/>
</dbReference>
<dbReference type="SUPFAM" id="SSF48498">
    <property type="entry name" value="Tetracyclin repressor-like, C-terminal domain"/>
    <property type="match status" value="1"/>
</dbReference>
<dbReference type="InterPro" id="IPR036271">
    <property type="entry name" value="Tet_transcr_reg_TetR-rel_C_sf"/>
</dbReference>
<dbReference type="RefSeq" id="WP_205354952.1">
    <property type="nucleotide sequence ID" value="NZ_JADKYB010000001.1"/>
</dbReference>
<evidence type="ECO:0000256" key="2">
    <source>
        <dbReference type="ARBA" id="ARBA00023125"/>
    </source>
</evidence>
<dbReference type="PANTHER" id="PTHR47506">
    <property type="entry name" value="TRANSCRIPTIONAL REGULATORY PROTEIN"/>
    <property type="match status" value="1"/>
</dbReference>
<dbReference type="Proteomes" id="UP000749040">
    <property type="component" value="Unassembled WGS sequence"/>
</dbReference>
<feature type="DNA-binding region" description="H-T-H motif" evidence="4">
    <location>
        <begin position="33"/>
        <end position="52"/>
    </location>
</feature>
<dbReference type="EMBL" id="JADKYB010000001">
    <property type="protein sequence ID" value="MBM9503066.1"/>
    <property type="molecule type" value="Genomic_DNA"/>
</dbReference>
<evidence type="ECO:0000256" key="3">
    <source>
        <dbReference type="ARBA" id="ARBA00023163"/>
    </source>
</evidence>
<evidence type="ECO:0000313" key="6">
    <source>
        <dbReference type="EMBL" id="MBM9503066.1"/>
    </source>
</evidence>
<dbReference type="Pfam" id="PF16925">
    <property type="entry name" value="TetR_C_13"/>
    <property type="match status" value="1"/>
</dbReference>
<keyword evidence="1" id="KW-0805">Transcription regulation</keyword>
<dbReference type="Gene3D" id="1.10.357.10">
    <property type="entry name" value="Tetracycline Repressor, domain 2"/>
    <property type="match status" value="1"/>
</dbReference>
<sequence length="196" mass="20556">MARTKNAASLDTRQRILDAALDQFHLRGYNGTSVQDLVDAAGAPKGTFYNHFASKQDLAVEALRVYSGIIGLDALAGPTVGSPRERIEGHLAHIVGLGLAVFAERGCLLANLAGEVPAHSEVVASAVGAYLDDWVTKLAGLIDEAKAAGELTTGMASTDLAELIVDAFEGGAVKAKATCSTEPILRFQRTVAQLLR</sequence>
<evidence type="ECO:0000313" key="7">
    <source>
        <dbReference type="Proteomes" id="UP000749040"/>
    </source>
</evidence>
<dbReference type="InterPro" id="IPR011075">
    <property type="entry name" value="TetR_C"/>
</dbReference>
<protein>
    <submittedName>
        <fullName evidence="6">TetR/AcrR family transcriptional regulator</fullName>
    </submittedName>
</protein>
<evidence type="ECO:0000259" key="5">
    <source>
        <dbReference type="PROSITE" id="PS50977"/>
    </source>
</evidence>
<gene>
    <name evidence="6" type="ORF">ITX44_00660</name>
</gene>
<name>A0ABS2TKN8_9ACTN</name>
<accession>A0ABS2TKN8</accession>
<comment type="caution">
    <text evidence="6">The sequence shown here is derived from an EMBL/GenBank/DDBJ whole genome shotgun (WGS) entry which is preliminary data.</text>
</comment>
<reference evidence="6 7" key="1">
    <citation type="submission" date="2021-01" db="EMBL/GenBank/DDBJ databases">
        <title>Streptomyces acididurans sp. nov., isolated from a peat swamp forest soil.</title>
        <authorList>
            <person name="Chantavorakit T."/>
            <person name="Duangmal K."/>
        </authorList>
    </citation>
    <scope>NUCLEOTIDE SEQUENCE [LARGE SCALE GENOMIC DNA]</scope>
    <source>
        <strain evidence="6 7">KK5PA1</strain>
    </source>
</reference>